<evidence type="ECO:0000259" key="15">
    <source>
        <dbReference type="Pfam" id="PF01225"/>
    </source>
</evidence>
<dbReference type="InterPro" id="IPR000713">
    <property type="entry name" value="Mur_ligase_N"/>
</dbReference>
<feature type="binding site" evidence="14">
    <location>
        <begin position="119"/>
        <end position="125"/>
    </location>
    <ligand>
        <name>ATP</name>
        <dbReference type="ChEBI" id="CHEBI:30616"/>
    </ligand>
</feature>
<dbReference type="RefSeq" id="WP_216416285.1">
    <property type="nucleotide sequence ID" value="NZ_JAHLQK010000003.1"/>
</dbReference>
<protein>
    <recommendedName>
        <fullName evidence="3 14">UDP-N-acetylmuramate--L-alanine ligase</fullName>
        <ecNumber evidence="3 14">6.3.2.8</ecNumber>
    </recommendedName>
    <alternativeName>
        <fullName evidence="14">UDP-N-acetylmuramoyl-L-alanine synthetase</fullName>
    </alternativeName>
</protein>
<keyword evidence="19" id="KW-1185">Reference proteome</keyword>
<keyword evidence="6 14" id="KW-0132">Cell division</keyword>
<dbReference type="GO" id="GO:0008763">
    <property type="term" value="F:UDP-N-acetylmuramate-L-alanine ligase activity"/>
    <property type="evidence" value="ECO:0007669"/>
    <property type="project" value="UniProtKB-EC"/>
</dbReference>
<organism evidence="18 19">
    <name type="scientific">Alkaliphilus flagellatus</name>
    <dbReference type="NCBI Taxonomy" id="2841507"/>
    <lineage>
        <taxon>Bacteria</taxon>
        <taxon>Bacillati</taxon>
        <taxon>Bacillota</taxon>
        <taxon>Clostridia</taxon>
        <taxon>Peptostreptococcales</taxon>
        <taxon>Natronincolaceae</taxon>
        <taxon>Alkaliphilus</taxon>
    </lineage>
</organism>
<evidence type="ECO:0000256" key="14">
    <source>
        <dbReference type="HAMAP-Rule" id="MF_00046"/>
    </source>
</evidence>
<evidence type="ECO:0000259" key="17">
    <source>
        <dbReference type="Pfam" id="PF08245"/>
    </source>
</evidence>
<evidence type="ECO:0000256" key="7">
    <source>
        <dbReference type="ARBA" id="ARBA00022741"/>
    </source>
</evidence>
<dbReference type="NCBIfam" id="TIGR01082">
    <property type="entry name" value="murC"/>
    <property type="match status" value="1"/>
</dbReference>
<keyword evidence="10 14" id="KW-0573">Peptidoglycan synthesis</keyword>
<dbReference type="Pfam" id="PF08245">
    <property type="entry name" value="Mur_ligase_M"/>
    <property type="match status" value="1"/>
</dbReference>
<evidence type="ECO:0000256" key="4">
    <source>
        <dbReference type="ARBA" id="ARBA00022490"/>
    </source>
</evidence>
<evidence type="ECO:0000256" key="9">
    <source>
        <dbReference type="ARBA" id="ARBA00022960"/>
    </source>
</evidence>
<dbReference type="InterPro" id="IPR050061">
    <property type="entry name" value="MurCDEF_pg_biosynth"/>
</dbReference>
<feature type="domain" description="Mur ligase N-terminal catalytic" evidence="15">
    <location>
        <begin position="13"/>
        <end position="111"/>
    </location>
</feature>
<feature type="domain" description="Mur ligase central" evidence="17">
    <location>
        <begin position="117"/>
        <end position="297"/>
    </location>
</feature>
<sequence length="465" mass="52544">MIAFDINQKLDQHIHLIGIGGISMSAIAEVLLNHGYRVSGSDMNDSKILTKLRKHGAQIFIGHNKDNIQNPDLIVYTAAVKEDNPERIKAKELDIPQIDRAEMLGHIMKNYNKAIAVAGSHGKTTTTSLISLILEYSNLDPTILVGGELDEIGGNIKIGDSQHFITEACEYVESFLKFFPFIGIILNIDEDHLDYFKDIDHIKEAFRKFTNLIPKEGFLVANEDDENVKEILPHVECNVITYGINNNSNFVAKDILFTREGYPIFKVEFDGKNIGTFELNIPGKHNVYNALASIATAYILGVEPSNIEAHIKKFKGIHRRFDILGEVKGCKIVDDYAHHPAEIRATLEAAQNYPHRKIWCVFQPHTFSRTKALLNDFACSFKDADHVIITDIYAAREIDNGEINSEVLVNMIKEFNPSGDIRYMKNFEEISKYIYENIESDDLVLTMGAGDVYRIGEIIINFENH</sequence>
<evidence type="ECO:0000256" key="13">
    <source>
        <dbReference type="ARBA" id="ARBA00047833"/>
    </source>
</evidence>
<comment type="similarity">
    <text evidence="14">Belongs to the MurCDEF family.</text>
</comment>
<evidence type="ECO:0000259" key="16">
    <source>
        <dbReference type="Pfam" id="PF02875"/>
    </source>
</evidence>
<keyword evidence="4 14" id="KW-0963">Cytoplasm</keyword>
<evidence type="ECO:0000256" key="5">
    <source>
        <dbReference type="ARBA" id="ARBA00022598"/>
    </source>
</evidence>
<evidence type="ECO:0000256" key="11">
    <source>
        <dbReference type="ARBA" id="ARBA00023306"/>
    </source>
</evidence>
<dbReference type="EMBL" id="JAHLQK010000003">
    <property type="protein sequence ID" value="MBU5676487.1"/>
    <property type="molecule type" value="Genomic_DNA"/>
</dbReference>
<dbReference type="Proteomes" id="UP000779508">
    <property type="component" value="Unassembled WGS sequence"/>
</dbReference>
<feature type="domain" description="Mur ligase C-terminal" evidence="16">
    <location>
        <begin position="319"/>
        <end position="450"/>
    </location>
</feature>
<evidence type="ECO:0000256" key="10">
    <source>
        <dbReference type="ARBA" id="ARBA00022984"/>
    </source>
</evidence>
<evidence type="ECO:0000256" key="8">
    <source>
        <dbReference type="ARBA" id="ARBA00022840"/>
    </source>
</evidence>
<comment type="caution">
    <text evidence="18">The sequence shown here is derived from an EMBL/GenBank/DDBJ whole genome shotgun (WGS) entry which is preliminary data.</text>
</comment>
<dbReference type="InterPro" id="IPR013221">
    <property type="entry name" value="Mur_ligase_cen"/>
</dbReference>
<keyword evidence="12 14" id="KW-0961">Cell wall biogenesis/degradation</keyword>
<dbReference type="PANTHER" id="PTHR43445:SF3">
    <property type="entry name" value="UDP-N-ACETYLMURAMATE--L-ALANINE LIGASE"/>
    <property type="match status" value="1"/>
</dbReference>
<evidence type="ECO:0000256" key="1">
    <source>
        <dbReference type="ARBA" id="ARBA00004496"/>
    </source>
</evidence>
<evidence type="ECO:0000313" key="19">
    <source>
        <dbReference type="Proteomes" id="UP000779508"/>
    </source>
</evidence>
<keyword evidence="7 14" id="KW-0547">Nucleotide-binding</keyword>
<evidence type="ECO:0000313" key="18">
    <source>
        <dbReference type="EMBL" id="MBU5676487.1"/>
    </source>
</evidence>
<dbReference type="HAMAP" id="MF_00046">
    <property type="entry name" value="MurC"/>
    <property type="match status" value="1"/>
</dbReference>
<keyword evidence="5 14" id="KW-0436">Ligase</keyword>
<dbReference type="PANTHER" id="PTHR43445">
    <property type="entry name" value="UDP-N-ACETYLMURAMATE--L-ALANINE LIGASE-RELATED"/>
    <property type="match status" value="1"/>
</dbReference>
<evidence type="ECO:0000256" key="6">
    <source>
        <dbReference type="ARBA" id="ARBA00022618"/>
    </source>
</evidence>
<gene>
    <name evidence="14 18" type="primary">murC</name>
    <name evidence="18" type="ORF">KQI88_08665</name>
</gene>
<comment type="function">
    <text evidence="14">Cell wall formation.</text>
</comment>
<comment type="catalytic activity">
    <reaction evidence="13 14">
        <text>UDP-N-acetyl-alpha-D-muramate + L-alanine + ATP = UDP-N-acetyl-alpha-D-muramoyl-L-alanine + ADP + phosphate + H(+)</text>
        <dbReference type="Rhea" id="RHEA:23372"/>
        <dbReference type="ChEBI" id="CHEBI:15378"/>
        <dbReference type="ChEBI" id="CHEBI:30616"/>
        <dbReference type="ChEBI" id="CHEBI:43474"/>
        <dbReference type="ChEBI" id="CHEBI:57972"/>
        <dbReference type="ChEBI" id="CHEBI:70757"/>
        <dbReference type="ChEBI" id="CHEBI:83898"/>
        <dbReference type="ChEBI" id="CHEBI:456216"/>
        <dbReference type="EC" id="6.3.2.8"/>
    </reaction>
</comment>
<evidence type="ECO:0000256" key="12">
    <source>
        <dbReference type="ARBA" id="ARBA00023316"/>
    </source>
</evidence>
<comment type="subcellular location">
    <subcellularLocation>
        <location evidence="1 14">Cytoplasm</location>
    </subcellularLocation>
</comment>
<keyword evidence="9 14" id="KW-0133">Cell shape</keyword>
<dbReference type="Pfam" id="PF02875">
    <property type="entry name" value="Mur_ligase_C"/>
    <property type="match status" value="1"/>
</dbReference>
<keyword evidence="8 14" id="KW-0067">ATP-binding</keyword>
<dbReference type="Pfam" id="PF01225">
    <property type="entry name" value="Mur_ligase"/>
    <property type="match status" value="1"/>
</dbReference>
<accession>A0ABS6G482</accession>
<name>A0ABS6G482_9FIRM</name>
<dbReference type="EC" id="6.3.2.8" evidence="3 14"/>
<evidence type="ECO:0000256" key="3">
    <source>
        <dbReference type="ARBA" id="ARBA00012211"/>
    </source>
</evidence>
<keyword evidence="11 14" id="KW-0131">Cell cycle</keyword>
<dbReference type="InterPro" id="IPR005758">
    <property type="entry name" value="UDP-N-AcMur_Ala_ligase_MurC"/>
</dbReference>
<evidence type="ECO:0000256" key="2">
    <source>
        <dbReference type="ARBA" id="ARBA00004752"/>
    </source>
</evidence>
<comment type="pathway">
    <text evidence="2 14">Cell wall biogenesis; peptidoglycan biosynthesis.</text>
</comment>
<reference evidence="18 19" key="1">
    <citation type="submission" date="2021-06" db="EMBL/GenBank/DDBJ databases">
        <authorList>
            <person name="Sun Q."/>
            <person name="Li D."/>
        </authorList>
    </citation>
    <scope>NUCLEOTIDE SEQUENCE [LARGE SCALE GENOMIC DNA]</scope>
    <source>
        <strain evidence="18 19">MSJ-5</strain>
    </source>
</reference>
<proteinExistence type="inferred from homology"/>
<dbReference type="InterPro" id="IPR004101">
    <property type="entry name" value="Mur_ligase_C"/>
</dbReference>